<dbReference type="SUPFAM" id="SSF56436">
    <property type="entry name" value="C-type lectin-like"/>
    <property type="match status" value="1"/>
</dbReference>
<gene>
    <name evidence="2" type="ORF">MNOR_LOCUS7017</name>
</gene>
<dbReference type="AlphaFoldDB" id="A0AAV2Q0W4"/>
<dbReference type="EMBL" id="CAXKWB010003005">
    <property type="protein sequence ID" value="CAL4068182.1"/>
    <property type="molecule type" value="Genomic_DNA"/>
</dbReference>
<feature type="region of interest" description="Disordered" evidence="1">
    <location>
        <begin position="219"/>
        <end position="239"/>
    </location>
</feature>
<evidence type="ECO:0000313" key="2">
    <source>
        <dbReference type="EMBL" id="CAL4068182.1"/>
    </source>
</evidence>
<accession>A0AAV2Q0W4</accession>
<dbReference type="Proteomes" id="UP001497623">
    <property type="component" value="Unassembled WGS sequence"/>
</dbReference>
<feature type="non-terminal residue" evidence="2">
    <location>
        <position position="1"/>
    </location>
</feature>
<name>A0AAV2Q0W4_MEGNR</name>
<protein>
    <recommendedName>
        <fullName evidence="4">C-type lectin domain-containing protein</fullName>
    </recommendedName>
</protein>
<evidence type="ECO:0000313" key="3">
    <source>
        <dbReference type="Proteomes" id="UP001497623"/>
    </source>
</evidence>
<proteinExistence type="predicted"/>
<comment type="caution">
    <text evidence="2">The sequence shown here is derived from an EMBL/GenBank/DDBJ whole genome shotgun (WGS) entry which is preliminary data.</text>
</comment>
<feature type="compositionally biased region" description="Polar residues" evidence="1">
    <location>
        <begin position="224"/>
        <end position="233"/>
    </location>
</feature>
<evidence type="ECO:0008006" key="4">
    <source>
        <dbReference type="Google" id="ProtNLM"/>
    </source>
</evidence>
<organism evidence="2 3">
    <name type="scientific">Meganyctiphanes norvegica</name>
    <name type="common">Northern krill</name>
    <name type="synonym">Thysanopoda norvegica</name>
    <dbReference type="NCBI Taxonomy" id="48144"/>
    <lineage>
        <taxon>Eukaryota</taxon>
        <taxon>Metazoa</taxon>
        <taxon>Ecdysozoa</taxon>
        <taxon>Arthropoda</taxon>
        <taxon>Crustacea</taxon>
        <taxon>Multicrustacea</taxon>
        <taxon>Malacostraca</taxon>
        <taxon>Eumalacostraca</taxon>
        <taxon>Eucarida</taxon>
        <taxon>Euphausiacea</taxon>
        <taxon>Euphausiidae</taxon>
        <taxon>Meganyctiphanes</taxon>
    </lineage>
</organism>
<sequence>APVITPQAPAITPVCHVTSQGTDYVVYKDEGKVTWTEARDRCNKEGQIMVEPPVRDEDAIALRRDVVNTCGDRSNVWLSAVGDGTLFVTQPGGRYIRNTSPLWLEGLPGSRVSTLDCMLMHGWKSALETHPGSPYWTGACSSPNWAYTLCQEPKTTSTGITGIVPGPVITPQVTNVSPEAEFFWCSHINNTACASLSIQCPQKCSQSYAATAITPGGDAPVITPQVTHATPDTTRLPRQ</sequence>
<evidence type="ECO:0000256" key="1">
    <source>
        <dbReference type="SAM" id="MobiDB-lite"/>
    </source>
</evidence>
<reference evidence="2 3" key="1">
    <citation type="submission" date="2024-05" db="EMBL/GenBank/DDBJ databases">
        <authorList>
            <person name="Wallberg A."/>
        </authorList>
    </citation>
    <scope>NUCLEOTIDE SEQUENCE [LARGE SCALE GENOMIC DNA]</scope>
</reference>
<keyword evidence="3" id="KW-1185">Reference proteome</keyword>
<dbReference type="InterPro" id="IPR016187">
    <property type="entry name" value="CTDL_fold"/>
</dbReference>